<keyword evidence="2" id="KW-1185">Reference proteome</keyword>
<reference evidence="1" key="1">
    <citation type="submission" date="2021-03" db="EMBL/GenBank/DDBJ databases">
        <authorList>
            <consortium name="DOE Joint Genome Institute"/>
            <person name="Ahrendt S."/>
            <person name="Looney B.P."/>
            <person name="Miyauchi S."/>
            <person name="Morin E."/>
            <person name="Drula E."/>
            <person name="Courty P.E."/>
            <person name="Chicoki N."/>
            <person name="Fauchery L."/>
            <person name="Kohler A."/>
            <person name="Kuo A."/>
            <person name="Labutti K."/>
            <person name="Pangilinan J."/>
            <person name="Lipzen A."/>
            <person name="Riley R."/>
            <person name="Andreopoulos W."/>
            <person name="He G."/>
            <person name="Johnson J."/>
            <person name="Barry K.W."/>
            <person name="Grigoriev I.V."/>
            <person name="Nagy L."/>
            <person name="Hibbett D."/>
            <person name="Henrissat B."/>
            <person name="Matheny P.B."/>
            <person name="Labbe J."/>
            <person name="Martin F."/>
        </authorList>
    </citation>
    <scope>NUCLEOTIDE SEQUENCE</scope>
    <source>
        <strain evidence="1">HHB10654</strain>
    </source>
</reference>
<sequence>MNTTIAPLMLLEQSYVDNLHLKILHLQQQLNKHTQATTNPIVQTPNDPPARPAKQPSPARGPTAYGLATAPPSLRARTAQLAHFTPKFTGADLMRAFPRALYRQLFGGRSHWARVSTGPRARETGHASLLYLKPALQPYAPARPGAVGIYLNAVPRGADWPAHETVLVGTRSSLFLYVGEYALVGGAPLAAQEVCALPRETVEFWAQHIWDVKGCADVRTRVWFRKTWRAEPTKEQVRRMVHCVDSLSLRDIVDALRRGEEKLYAWGMQPKWYEASLQEMLIREDEKPAAATAPEKCRKRKSCDMEDDAYDGDPSPDYNPRVRKMDARRVWK</sequence>
<protein>
    <submittedName>
        <fullName evidence="1">Uncharacterized protein</fullName>
    </submittedName>
</protein>
<organism evidence="1 2">
    <name type="scientific">Artomyces pyxidatus</name>
    <dbReference type="NCBI Taxonomy" id="48021"/>
    <lineage>
        <taxon>Eukaryota</taxon>
        <taxon>Fungi</taxon>
        <taxon>Dikarya</taxon>
        <taxon>Basidiomycota</taxon>
        <taxon>Agaricomycotina</taxon>
        <taxon>Agaricomycetes</taxon>
        <taxon>Russulales</taxon>
        <taxon>Auriscalpiaceae</taxon>
        <taxon>Artomyces</taxon>
    </lineage>
</organism>
<proteinExistence type="predicted"/>
<dbReference type="EMBL" id="MU277204">
    <property type="protein sequence ID" value="KAI0063163.1"/>
    <property type="molecule type" value="Genomic_DNA"/>
</dbReference>
<comment type="caution">
    <text evidence="1">The sequence shown here is derived from an EMBL/GenBank/DDBJ whole genome shotgun (WGS) entry which is preliminary data.</text>
</comment>
<evidence type="ECO:0000313" key="2">
    <source>
        <dbReference type="Proteomes" id="UP000814140"/>
    </source>
</evidence>
<reference evidence="1" key="2">
    <citation type="journal article" date="2022" name="New Phytol.">
        <title>Evolutionary transition to the ectomycorrhizal habit in the genomes of a hyperdiverse lineage of mushroom-forming fungi.</title>
        <authorList>
            <person name="Looney B."/>
            <person name="Miyauchi S."/>
            <person name="Morin E."/>
            <person name="Drula E."/>
            <person name="Courty P.E."/>
            <person name="Kohler A."/>
            <person name="Kuo A."/>
            <person name="LaButti K."/>
            <person name="Pangilinan J."/>
            <person name="Lipzen A."/>
            <person name="Riley R."/>
            <person name="Andreopoulos W."/>
            <person name="He G."/>
            <person name="Johnson J."/>
            <person name="Nolan M."/>
            <person name="Tritt A."/>
            <person name="Barry K.W."/>
            <person name="Grigoriev I.V."/>
            <person name="Nagy L.G."/>
            <person name="Hibbett D."/>
            <person name="Henrissat B."/>
            <person name="Matheny P.B."/>
            <person name="Labbe J."/>
            <person name="Martin F.M."/>
        </authorList>
    </citation>
    <scope>NUCLEOTIDE SEQUENCE</scope>
    <source>
        <strain evidence="1">HHB10654</strain>
    </source>
</reference>
<accession>A0ACB8T333</accession>
<name>A0ACB8T333_9AGAM</name>
<evidence type="ECO:0000313" key="1">
    <source>
        <dbReference type="EMBL" id="KAI0063163.1"/>
    </source>
</evidence>
<gene>
    <name evidence="1" type="ORF">BV25DRAFT_1915487</name>
</gene>
<dbReference type="Proteomes" id="UP000814140">
    <property type="component" value="Unassembled WGS sequence"/>
</dbReference>